<dbReference type="EMBL" id="VTPX01000005">
    <property type="protein sequence ID" value="KAA0018223.1"/>
    <property type="molecule type" value="Genomic_DNA"/>
</dbReference>
<evidence type="ECO:0000313" key="7">
    <source>
        <dbReference type="EMBL" id="KAA0018223.1"/>
    </source>
</evidence>
<feature type="domain" description="DUF1232" evidence="6">
    <location>
        <begin position="97"/>
        <end position="132"/>
    </location>
</feature>
<sequence>MPLFTRDSRFSRDPFSQARASRARTSDPAGDIVHDDTLRLPEGGLSAQNEDAHHDAYSDERFWRKLARFGKRAGREVALKALQLYFVLKRPDVPLWAKSTVIGALGYFISPLDAIPDFIAGVGYTDDASVLAAALAAVWIYIDEEVKRQAEAALARWWPDDHAP</sequence>
<evidence type="ECO:0000256" key="1">
    <source>
        <dbReference type="ARBA" id="ARBA00004127"/>
    </source>
</evidence>
<organism evidence="7 8">
    <name type="scientific">Salinicola corii</name>
    <dbReference type="NCBI Taxonomy" id="2606937"/>
    <lineage>
        <taxon>Bacteria</taxon>
        <taxon>Pseudomonadati</taxon>
        <taxon>Pseudomonadota</taxon>
        <taxon>Gammaproteobacteria</taxon>
        <taxon>Oceanospirillales</taxon>
        <taxon>Halomonadaceae</taxon>
        <taxon>Salinicola</taxon>
    </lineage>
</organism>
<dbReference type="RefSeq" id="WP_149435426.1">
    <property type="nucleotide sequence ID" value="NZ_VTPX01000005.1"/>
</dbReference>
<comment type="caution">
    <text evidence="7">The sequence shown here is derived from an EMBL/GenBank/DDBJ whole genome shotgun (WGS) entry which is preliminary data.</text>
</comment>
<accession>A0A640WE28</accession>
<keyword evidence="3" id="KW-1133">Transmembrane helix</keyword>
<proteinExistence type="predicted"/>
<evidence type="ECO:0000259" key="6">
    <source>
        <dbReference type="Pfam" id="PF06803"/>
    </source>
</evidence>
<evidence type="ECO:0000256" key="3">
    <source>
        <dbReference type="ARBA" id="ARBA00022989"/>
    </source>
</evidence>
<evidence type="ECO:0000256" key="5">
    <source>
        <dbReference type="SAM" id="MobiDB-lite"/>
    </source>
</evidence>
<feature type="region of interest" description="Disordered" evidence="5">
    <location>
        <begin position="1"/>
        <end position="33"/>
    </location>
</feature>
<protein>
    <submittedName>
        <fullName evidence="7">DUF1232 domain-containing protein</fullName>
    </submittedName>
</protein>
<keyword evidence="4" id="KW-0472">Membrane</keyword>
<feature type="compositionally biased region" description="Basic and acidic residues" evidence="5">
    <location>
        <begin position="1"/>
        <end position="12"/>
    </location>
</feature>
<dbReference type="AlphaFoldDB" id="A0A640WE28"/>
<dbReference type="GO" id="GO:0012505">
    <property type="term" value="C:endomembrane system"/>
    <property type="evidence" value="ECO:0007669"/>
    <property type="project" value="UniProtKB-SubCell"/>
</dbReference>
<dbReference type="InterPro" id="IPR010652">
    <property type="entry name" value="DUF1232"/>
</dbReference>
<comment type="subcellular location">
    <subcellularLocation>
        <location evidence="1">Endomembrane system</location>
        <topology evidence="1">Multi-pass membrane protein</topology>
    </subcellularLocation>
</comment>
<dbReference type="Proteomes" id="UP000466024">
    <property type="component" value="Unassembled WGS sequence"/>
</dbReference>
<name>A0A640WE28_9GAMM</name>
<gene>
    <name evidence="7" type="ORF">F0A16_10915</name>
</gene>
<keyword evidence="8" id="KW-1185">Reference proteome</keyword>
<dbReference type="Pfam" id="PF06803">
    <property type="entry name" value="DUF1232"/>
    <property type="match status" value="1"/>
</dbReference>
<reference evidence="7 8" key="1">
    <citation type="submission" date="2019-08" db="EMBL/GenBank/DDBJ databases">
        <title>Bioinformatics analysis of the strain L3 and L5.</title>
        <authorList>
            <person name="Li X."/>
        </authorList>
    </citation>
    <scope>NUCLEOTIDE SEQUENCE [LARGE SCALE GENOMIC DNA]</scope>
    <source>
        <strain evidence="7 8">L3</strain>
    </source>
</reference>
<keyword evidence="2" id="KW-0812">Transmembrane</keyword>
<evidence type="ECO:0000256" key="2">
    <source>
        <dbReference type="ARBA" id="ARBA00022692"/>
    </source>
</evidence>
<evidence type="ECO:0000313" key="8">
    <source>
        <dbReference type="Proteomes" id="UP000466024"/>
    </source>
</evidence>
<evidence type="ECO:0000256" key="4">
    <source>
        <dbReference type="ARBA" id="ARBA00023136"/>
    </source>
</evidence>